<organism evidence="2 3">
    <name type="scientific">Helicocarpus griseus UAMH5409</name>
    <dbReference type="NCBI Taxonomy" id="1447875"/>
    <lineage>
        <taxon>Eukaryota</taxon>
        <taxon>Fungi</taxon>
        <taxon>Dikarya</taxon>
        <taxon>Ascomycota</taxon>
        <taxon>Pezizomycotina</taxon>
        <taxon>Eurotiomycetes</taxon>
        <taxon>Eurotiomycetidae</taxon>
        <taxon>Onygenales</taxon>
        <taxon>Ajellomycetaceae</taxon>
        <taxon>Helicocarpus</taxon>
    </lineage>
</organism>
<keyword evidence="3" id="KW-1185">Reference proteome</keyword>
<proteinExistence type="predicted"/>
<comment type="caution">
    <text evidence="2">The sequence shown here is derived from an EMBL/GenBank/DDBJ whole genome shotgun (WGS) entry which is preliminary data.</text>
</comment>
<evidence type="ECO:0000313" key="3">
    <source>
        <dbReference type="Proteomes" id="UP000223968"/>
    </source>
</evidence>
<protein>
    <submittedName>
        <fullName evidence="2">Uncharacterized protein</fullName>
    </submittedName>
</protein>
<accession>A0A2B7Y221</accession>
<reference evidence="2 3" key="1">
    <citation type="submission" date="2017-10" db="EMBL/GenBank/DDBJ databases">
        <title>Comparative genomics in systemic dimorphic fungi from Ajellomycetaceae.</title>
        <authorList>
            <person name="Munoz J.F."/>
            <person name="Mcewen J.G."/>
            <person name="Clay O.K."/>
            <person name="Cuomo C.A."/>
        </authorList>
    </citation>
    <scope>NUCLEOTIDE SEQUENCE [LARGE SCALE GENOMIC DNA]</scope>
    <source>
        <strain evidence="2 3">UAMH5409</strain>
    </source>
</reference>
<gene>
    <name evidence="2" type="ORF">AJ79_02765</name>
</gene>
<dbReference type="STRING" id="1447875.A0A2B7Y221"/>
<dbReference type="OrthoDB" id="3363286at2759"/>
<feature type="region of interest" description="Disordered" evidence="1">
    <location>
        <begin position="33"/>
        <end position="59"/>
    </location>
</feature>
<evidence type="ECO:0000313" key="2">
    <source>
        <dbReference type="EMBL" id="PGH14902.1"/>
    </source>
</evidence>
<dbReference type="EMBL" id="PDNB01000030">
    <property type="protein sequence ID" value="PGH14902.1"/>
    <property type="molecule type" value="Genomic_DNA"/>
</dbReference>
<dbReference type="AlphaFoldDB" id="A0A2B7Y221"/>
<evidence type="ECO:0000256" key="1">
    <source>
        <dbReference type="SAM" id="MobiDB-lite"/>
    </source>
</evidence>
<sequence length="519" mass="57915">MNTTCPYRHVSYASWRLRVFHRLAIEATGTSRNFTSSSDIQFPKPNPNQKKRHGNPKLRREQELASLETLYAELSQISEQLKNPPQLSEDSNTKAIHDEEPSGPGDVRPSEPLPKSPIIARLEERASKKHKARADQKDLDRLKYNPWARMLASPVRLCTATGARLPVKTMGEWGLVEHPETQGLFILPTDLMEQELHRAGAENRTPTAGEEESRKEAAIEEERSIEEGDETIEEDGTDFAVENDIKKAGVVKAENSTLVRPRTTFPSFYVANSAELLDAISHFKASSRHKTRAALLVPPSWKAPKGSLPWSAKYVWRKDMPVLVLAWLRERVSVRLKRARALYPLGKGLGDWTVLDVGRDGDVVGEEGLRESLKKLGDLEHAEWGAVLVTRRAGGSHARKNAIVEEEDTLSPSATSEADPKDEVSTPADSPTPPASGSEPSSVSPPHLPEYITLPSTGRLVPVFDLTTLLTGEQLEALRNHADVFQNPAIFLRPGHRAPITIFSQLWYLKNYMANHDWF</sequence>
<feature type="compositionally biased region" description="Basic and acidic residues" evidence="1">
    <location>
        <begin position="91"/>
        <end position="100"/>
    </location>
</feature>
<name>A0A2B7Y221_9EURO</name>
<feature type="region of interest" description="Disordered" evidence="1">
    <location>
        <begin position="399"/>
        <end position="450"/>
    </location>
</feature>
<feature type="region of interest" description="Disordered" evidence="1">
    <location>
        <begin position="200"/>
        <end position="230"/>
    </location>
</feature>
<dbReference type="Proteomes" id="UP000223968">
    <property type="component" value="Unassembled WGS sequence"/>
</dbReference>
<feature type="compositionally biased region" description="Basic and acidic residues" evidence="1">
    <location>
        <begin position="211"/>
        <end position="226"/>
    </location>
</feature>
<feature type="compositionally biased region" description="Polar residues" evidence="1">
    <location>
        <begin position="80"/>
        <end position="90"/>
    </location>
</feature>
<feature type="region of interest" description="Disordered" evidence="1">
    <location>
        <begin position="80"/>
        <end position="114"/>
    </location>
</feature>